<dbReference type="Proteomes" id="UP000054785">
    <property type="component" value="Unassembled WGS sequence"/>
</dbReference>
<proteinExistence type="predicted"/>
<dbReference type="STRING" id="45065.Lgee_2086"/>
<dbReference type="InterPro" id="IPR010445">
    <property type="entry name" value="LapA_dom"/>
</dbReference>
<evidence type="ECO:0000313" key="1">
    <source>
        <dbReference type="EMBL" id="KTC97115.1"/>
    </source>
</evidence>
<dbReference type="GO" id="GO:0005886">
    <property type="term" value="C:plasma membrane"/>
    <property type="evidence" value="ECO:0007669"/>
    <property type="project" value="InterPro"/>
</dbReference>
<sequence length="94" mass="10569">MRMLMLLVYVLLVVLGVSFAALNATAVPVNFYLYQATLPISVLMTLSLGAGILLGVALMLRRMWRLSRELRAVKNQLQLRGEEIKNLRSIPLQN</sequence>
<dbReference type="PATRIC" id="fig|45065.4.peg.2264"/>
<keyword evidence="2" id="KW-1185">Reference proteome</keyword>
<organism evidence="1 2">
    <name type="scientific">Legionella geestiana</name>
    <dbReference type="NCBI Taxonomy" id="45065"/>
    <lineage>
        <taxon>Bacteria</taxon>
        <taxon>Pseudomonadati</taxon>
        <taxon>Pseudomonadota</taxon>
        <taxon>Gammaproteobacteria</taxon>
        <taxon>Legionellales</taxon>
        <taxon>Legionellaceae</taxon>
        <taxon>Legionella</taxon>
    </lineage>
</organism>
<dbReference type="RefSeq" id="WP_028386171.1">
    <property type="nucleotide sequence ID" value="NZ_CAAAHN010000004.1"/>
</dbReference>
<reference evidence="1 2" key="1">
    <citation type="submission" date="2015-11" db="EMBL/GenBank/DDBJ databases">
        <title>Genomic analysis of 38 Legionella species identifies large and diverse effector repertoires.</title>
        <authorList>
            <person name="Burstein D."/>
            <person name="Amaro F."/>
            <person name="Zusman T."/>
            <person name="Lifshitz Z."/>
            <person name="Cohen O."/>
            <person name="Gilbert J.A."/>
            <person name="Pupko T."/>
            <person name="Shuman H.A."/>
            <person name="Segal G."/>
        </authorList>
    </citation>
    <scope>NUCLEOTIDE SEQUENCE [LARGE SCALE GENOMIC DNA]</scope>
    <source>
        <strain evidence="1 2">ATCC 49504</strain>
    </source>
</reference>
<dbReference type="OrthoDB" id="5653616at2"/>
<accession>A0A0W0TNG8</accession>
<dbReference type="AlphaFoldDB" id="A0A0W0TNG8"/>
<evidence type="ECO:0000313" key="2">
    <source>
        <dbReference type="Proteomes" id="UP000054785"/>
    </source>
</evidence>
<comment type="caution">
    <text evidence="1">The sequence shown here is derived from an EMBL/GenBank/DDBJ whole genome shotgun (WGS) entry which is preliminary data.</text>
</comment>
<protein>
    <submittedName>
        <fullName evidence="1">Uncharacterized protein</fullName>
    </submittedName>
</protein>
<dbReference type="Pfam" id="PF06305">
    <property type="entry name" value="LapA_dom"/>
    <property type="match status" value="1"/>
</dbReference>
<name>A0A0W0TNG8_9GAMM</name>
<gene>
    <name evidence="1" type="ORF">Lgee_2086</name>
</gene>
<dbReference type="EMBL" id="LNYC01000073">
    <property type="protein sequence ID" value="KTC97115.1"/>
    <property type="molecule type" value="Genomic_DNA"/>
</dbReference>